<gene>
    <name evidence="2" type="ORF">KMW28_03880</name>
</gene>
<sequence length="193" mass="22854">MKKKSYKIDPKYLKEFFSVLFGVMFALFIDTLWSDHEHQQLAEKASHDILTEIEENQIKIDSLIIDHQKTKELISEVLKELKEEKKDSVPKEKDVILSFRLIEDTAWETAKISGAVTYMELDQLSKFNGLYKMQMIHMHNMEKFMEHSFTGMQLLSQEEKLSQMSYFIQSAIATEQQLQERYKEILNDYKVSK</sequence>
<evidence type="ECO:0000313" key="2">
    <source>
        <dbReference type="EMBL" id="QWG02725.1"/>
    </source>
</evidence>
<feature type="transmembrane region" description="Helical" evidence="1">
    <location>
        <begin position="12"/>
        <end position="33"/>
    </location>
</feature>
<protein>
    <submittedName>
        <fullName evidence="2">Uncharacterized protein</fullName>
    </submittedName>
</protein>
<reference evidence="2 3" key="1">
    <citation type="submission" date="2021-05" db="EMBL/GenBank/DDBJ databases">
        <title>Comparative genomic studies on the polysaccharide-degrading batcterial strains of the Flammeovirga genus.</title>
        <authorList>
            <person name="Zewei F."/>
            <person name="Zheng Z."/>
            <person name="Yu L."/>
            <person name="Ruyue G."/>
            <person name="Yanhong M."/>
            <person name="Yuanyuan C."/>
            <person name="Jingyan G."/>
            <person name="Wenjun H."/>
        </authorList>
    </citation>
    <scope>NUCLEOTIDE SEQUENCE [LARGE SCALE GENOMIC DNA]</scope>
    <source>
        <strain evidence="2 3">NBRC:100898</strain>
    </source>
</reference>
<name>A0AAX1N5G0_9BACT</name>
<evidence type="ECO:0000256" key="1">
    <source>
        <dbReference type="SAM" id="Phobius"/>
    </source>
</evidence>
<accession>A0AAX1N5G0</accession>
<dbReference type="KEGG" id="fya:KMW28_03880"/>
<keyword evidence="3" id="KW-1185">Reference proteome</keyword>
<dbReference type="AlphaFoldDB" id="A0AAX1N5G0"/>
<keyword evidence="1" id="KW-0472">Membrane</keyword>
<dbReference type="RefSeq" id="WP_169667175.1">
    <property type="nucleotide sequence ID" value="NZ_CP076132.1"/>
</dbReference>
<evidence type="ECO:0000313" key="3">
    <source>
        <dbReference type="Proteomes" id="UP000678679"/>
    </source>
</evidence>
<organism evidence="2 3">
    <name type="scientific">Flammeovirga yaeyamensis</name>
    <dbReference type="NCBI Taxonomy" id="367791"/>
    <lineage>
        <taxon>Bacteria</taxon>
        <taxon>Pseudomonadati</taxon>
        <taxon>Bacteroidota</taxon>
        <taxon>Cytophagia</taxon>
        <taxon>Cytophagales</taxon>
        <taxon>Flammeovirgaceae</taxon>
        <taxon>Flammeovirga</taxon>
    </lineage>
</organism>
<keyword evidence="1" id="KW-0812">Transmembrane</keyword>
<proteinExistence type="predicted"/>
<dbReference type="EMBL" id="CP076132">
    <property type="protein sequence ID" value="QWG02725.1"/>
    <property type="molecule type" value="Genomic_DNA"/>
</dbReference>
<dbReference type="Proteomes" id="UP000678679">
    <property type="component" value="Chromosome 1"/>
</dbReference>
<keyword evidence="1" id="KW-1133">Transmembrane helix</keyword>